<name>A0A4Q9MDX1_9APHY</name>
<dbReference type="EMBL" id="ML143492">
    <property type="protein sequence ID" value="TBU23911.1"/>
    <property type="molecule type" value="Genomic_DNA"/>
</dbReference>
<evidence type="ECO:0000313" key="1">
    <source>
        <dbReference type="EMBL" id="TBU23911.1"/>
    </source>
</evidence>
<dbReference type="Proteomes" id="UP000292957">
    <property type="component" value="Unassembled WGS sequence"/>
</dbReference>
<reference evidence="1 3" key="1">
    <citation type="submission" date="2019-01" db="EMBL/GenBank/DDBJ databases">
        <title>Draft genome sequences of three monokaryotic isolates of the white-rot basidiomycete fungus Dichomitus squalens.</title>
        <authorList>
            <consortium name="DOE Joint Genome Institute"/>
            <person name="Lopez S.C."/>
            <person name="Andreopoulos B."/>
            <person name="Pangilinan J."/>
            <person name="Lipzen A."/>
            <person name="Riley R."/>
            <person name="Ahrendt S."/>
            <person name="Ng V."/>
            <person name="Barry K."/>
            <person name="Daum C."/>
            <person name="Grigoriev I.V."/>
            <person name="Hilden K.S."/>
            <person name="Makela M.R."/>
            <person name="de Vries R.P."/>
        </authorList>
    </citation>
    <scope>NUCLEOTIDE SEQUENCE [LARGE SCALE GENOMIC DNA]</scope>
    <source>
        <strain evidence="2 3">CBS 464.89</strain>
        <strain evidence="1">OM18370.1</strain>
    </source>
</reference>
<dbReference type="Proteomes" id="UP000292082">
    <property type="component" value="Unassembled WGS sequence"/>
</dbReference>
<accession>A0A4Q9MDX1</accession>
<gene>
    <name evidence="2" type="ORF">BD310DRAFT_814641</name>
    <name evidence="1" type="ORF">BD311DRAFT_672975</name>
</gene>
<organism evidence="1">
    <name type="scientific">Dichomitus squalens</name>
    <dbReference type="NCBI Taxonomy" id="114155"/>
    <lineage>
        <taxon>Eukaryota</taxon>
        <taxon>Fungi</taxon>
        <taxon>Dikarya</taxon>
        <taxon>Basidiomycota</taxon>
        <taxon>Agaricomycotina</taxon>
        <taxon>Agaricomycetes</taxon>
        <taxon>Polyporales</taxon>
        <taxon>Polyporaceae</taxon>
        <taxon>Dichomitus</taxon>
    </lineage>
</organism>
<evidence type="ECO:0000313" key="3">
    <source>
        <dbReference type="Proteomes" id="UP000292082"/>
    </source>
</evidence>
<dbReference type="AlphaFoldDB" id="A0A4Q9MDX1"/>
<keyword evidence="3" id="KW-1185">Reference proteome</keyword>
<sequence length="75" mass="8001">MSELLGVRTSPLGLGTSSVEVLGVLPYEDIMGSDGKATPVLLQGNWSDSHLGASEHIKTVLIGLTNQKRRQRVEG</sequence>
<dbReference type="EMBL" id="ML145102">
    <property type="protein sequence ID" value="TBU60774.1"/>
    <property type="molecule type" value="Genomic_DNA"/>
</dbReference>
<protein>
    <submittedName>
        <fullName evidence="1">Uncharacterized protein</fullName>
    </submittedName>
</protein>
<proteinExistence type="predicted"/>
<evidence type="ECO:0000313" key="2">
    <source>
        <dbReference type="EMBL" id="TBU60774.1"/>
    </source>
</evidence>